<organism evidence="3 4">
    <name type="scientific">Caulobacter vibrioides</name>
    <name type="common">Caulobacter crescentus</name>
    <dbReference type="NCBI Taxonomy" id="155892"/>
    <lineage>
        <taxon>Bacteria</taxon>
        <taxon>Pseudomonadati</taxon>
        <taxon>Pseudomonadota</taxon>
        <taxon>Alphaproteobacteria</taxon>
        <taxon>Caulobacterales</taxon>
        <taxon>Caulobacteraceae</taxon>
        <taxon>Caulobacter</taxon>
    </lineage>
</organism>
<feature type="region of interest" description="Disordered" evidence="1">
    <location>
        <begin position="155"/>
        <end position="187"/>
    </location>
</feature>
<evidence type="ECO:0008006" key="5">
    <source>
        <dbReference type="Google" id="ProtNLM"/>
    </source>
</evidence>
<accession>A0A258DD02</accession>
<gene>
    <name evidence="3" type="ORF">B7Z12_02410</name>
</gene>
<feature type="compositionally biased region" description="Low complexity" evidence="1">
    <location>
        <begin position="39"/>
        <end position="48"/>
    </location>
</feature>
<evidence type="ECO:0000256" key="1">
    <source>
        <dbReference type="SAM" id="MobiDB-lite"/>
    </source>
</evidence>
<name>A0A258DD02_CAUVI</name>
<dbReference type="PROSITE" id="PS51257">
    <property type="entry name" value="PROKAR_LIPOPROTEIN"/>
    <property type="match status" value="1"/>
</dbReference>
<keyword evidence="2" id="KW-0732">Signal</keyword>
<feature type="chain" id="PRO_5011994024" description="S-type pyocin family protein" evidence="2">
    <location>
        <begin position="23"/>
        <end position="187"/>
    </location>
</feature>
<evidence type="ECO:0000313" key="4">
    <source>
        <dbReference type="Proteomes" id="UP000215616"/>
    </source>
</evidence>
<reference evidence="3 4" key="1">
    <citation type="submission" date="2017-03" db="EMBL/GenBank/DDBJ databases">
        <title>Lifting the veil on microbial sulfur biogeochemistry in mining wastewaters.</title>
        <authorList>
            <person name="Kantor R.S."/>
            <person name="Colenbrander Nelson T."/>
            <person name="Marshall S."/>
            <person name="Bennett D."/>
            <person name="Apte S."/>
            <person name="Camacho D."/>
            <person name="Thomas B.C."/>
            <person name="Warren L.A."/>
            <person name="Banfield J.F."/>
        </authorList>
    </citation>
    <scope>NUCLEOTIDE SEQUENCE [LARGE SCALE GENOMIC DNA]</scope>
    <source>
        <strain evidence="3">32-67-7</strain>
    </source>
</reference>
<evidence type="ECO:0000256" key="2">
    <source>
        <dbReference type="SAM" id="SignalP"/>
    </source>
</evidence>
<feature type="compositionally biased region" description="Basic and acidic residues" evidence="1">
    <location>
        <begin position="155"/>
        <end position="173"/>
    </location>
</feature>
<dbReference type="EMBL" id="NCDQ01000021">
    <property type="protein sequence ID" value="OYX05850.1"/>
    <property type="molecule type" value="Genomic_DNA"/>
</dbReference>
<dbReference type="AlphaFoldDB" id="A0A258DD02"/>
<sequence>MKIVKLAPAGALGILITLGLSACDSGASAVKAPTGGDRASASTGAAAAIESRGGEARRDDPRDAPIKLVAGKPYWAANRTRSADENAQRSFERNGTAFSAKSVDDYVSKAHAFVSDPPKGSETLKRANGDLLIYDPKDNVFAVVSREGAPRTMFKPDEGGAYWDEQKAREARRTSASKTRSRDQAEG</sequence>
<proteinExistence type="predicted"/>
<feature type="compositionally biased region" description="Basic and acidic residues" evidence="1">
    <location>
        <begin position="52"/>
        <end position="62"/>
    </location>
</feature>
<evidence type="ECO:0000313" key="3">
    <source>
        <dbReference type="EMBL" id="OYX05850.1"/>
    </source>
</evidence>
<dbReference type="Proteomes" id="UP000215616">
    <property type="component" value="Unassembled WGS sequence"/>
</dbReference>
<comment type="caution">
    <text evidence="3">The sequence shown here is derived from an EMBL/GenBank/DDBJ whole genome shotgun (WGS) entry which is preliminary data.</text>
</comment>
<protein>
    <recommendedName>
        <fullName evidence="5">S-type pyocin family protein</fullName>
    </recommendedName>
</protein>
<feature type="signal peptide" evidence="2">
    <location>
        <begin position="1"/>
        <end position="22"/>
    </location>
</feature>
<feature type="region of interest" description="Disordered" evidence="1">
    <location>
        <begin position="29"/>
        <end position="62"/>
    </location>
</feature>